<evidence type="ECO:0000313" key="11">
    <source>
        <dbReference type="Proteomes" id="UP001500827"/>
    </source>
</evidence>
<dbReference type="InterPro" id="IPR052905">
    <property type="entry name" value="LD-transpeptidase_YkuD-like"/>
</dbReference>
<comment type="pathway">
    <text evidence="1 7">Cell wall biogenesis; peptidoglycan biosynthesis.</text>
</comment>
<keyword evidence="5 7" id="KW-0573">Peptidoglycan synthesis</keyword>
<evidence type="ECO:0000256" key="5">
    <source>
        <dbReference type="ARBA" id="ARBA00022984"/>
    </source>
</evidence>
<dbReference type="InterPro" id="IPR045380">
    <property type="entry name" value="LD_TPept_scaffold_dom"/>
</dbReference>
<keyword evidence="11" id="KW-1185">Reference proteome</keyword>
<keyword evidence="4 7" id="KW-0133">Cell shape</keyword>
<dbReference type="InterPro" id="IPR005490">
    <property type="entry name" value="LD_TPept_cat_dom"/>
</dbReference>
<dbReference type="PANTHER" id="PTHR41533">
    <property type="entry name" value="L,D-TRANSPEPTIDASE HI_1667-RELATED"/>
    <property type="match status" value="1"/>
</dbReference>
<evidence type="ECO:0000313" key="10">
    <source>
        <dbReference type="EMBL" id="GAA3907370.1"/>
    </source>
</evidence>
<organism evidence="10 11">
    <name type="scientific">Sphingomonas limnosediminicola</name>
    <dbReference type="NCBI Taxonomy" id="940133"/>
    <lineage>
        <taxon>Bacteria</taxon>
        <taxon>Pseudomonadati</taxon>
        <taxon>Pseudomonadota</taxon>
        <taxon>Alphaproteobacteria</taxon>
        <taxon>Sphingomonadales</taxon>
        <taxon>Sphingomonadaceae</taxon>
        <taxon>Sphingomonas</taxon>
    </lineage>
</organism>
<feature type="domain" description="L,D-TPase catalytic" evidence="9">
    <location>
        <begin position="206"/>
        <end position="402"/>
    </location>
</feature>
<dbReference type="SUPFAM" id="SSF141523">
    <property type="entry name" value="L,D-transpeptidase catalytic domain-like"/>
    <property type="match status" value="1"/>
</dbReference>
<protein>
    <recommendedName>
        <fullName evidence="9">L,D-TPase catalytic domain-containing protein</fullName>
    </recommendedName>
</protein>
<name>A0ABP7LVV6_9SPHN</name>
<dbReference type="Gene3D" id="2.40.440.10">
    <property type="entry name" value="L,D-transpeptidase catalytic domain-like"/>
    <property type="match status" value="1"/>
</dbReference>
<keyword evidence="3" id="KW-0808">Transferase</keyword>
<comment type="similarity">
    <text evidence="2">Belongs to the YkuD family.</text>
</comment>
<gene>
    <name evidence="10" type="ORF">GCM10022276_27270</name>
</gene>
<evidence type="ECO:0000259" key="9">
    <source>
        <dbReference type="PROSITE" id="PS52029"/>
    </source>
</evidence>
<evidence type="ECO:0000256" key="4">
    <source>
        <dbReference type="ARBA" id="ARBA00022960"/>
    </source>
</evidence>
<evidence type="ECO:0000256" key="8">
    <source>
        <dbReference type="SAM" id="SignalP"/>
    </source>
</evidence>
<evidence type="ECO:0000256" key="1">
    <source>
        <dbReference type="ARBA" id="ARBA00004752"/>
    </source>
</evidence>
<accession>A0ABP7LVV6</accession>
<evidence type="ECO:0000256" key="2">
    <source>
        <dbReference type="ARBA" id="ARBA00005992"/>
    </source>
</evidence>
<comment type="caution">
    <text evidence="10">The sequence shown here is derived from an EMBL/GenBank/DDBJ whole genome shotgun (WGS) entry which is preliminary data.</text>
</comment>
<dbReference type="CDD" id="cd16913">
    <property type="entry name" value="YkuD_like"/>
    <property type="match status" value="1"/>
</dbReference>
<feature type="signal peptide" evidence="8">
    <location>
        <begin position="1"/>
        <end position="19"/>
    </location>
</feature>
<dbReference type="Pfam" id="PF20142">
    <property type="entry name" value="Scaffold"/>
    <property type="match status" value="1"/>
</dbReference>
<keyword evidence="8" id="KW-0732">Signal</keyword>
<dbReference type="InterPro" id="IPR038063">
    <property type="entry name" value="Transpep_catalytic_dom"/>
</dbReference>
<feature type="active site" description="Proton donor/acceptor" evidence="7">
    <location>
        <position position="344"/>
    </location>
</feature>
<feature type="chain" id="PRO_5046688846" description="L,D-TPase catalytic domain-containing protein" evidence="8">
    <location>
        <begin position="20"/>
        <end position="437"/>
    </location>
</feature>
<feature type="active site" description="Nucleophile" evidence="7">
    <location>
        <position position="363"/>
    </location>
</feature>
<evidence type="ECO:0000256" key="7">
    <source>
        <dbReference type="PROSITE-ProRule" id="PRU01373"/>
    </source>
</evidence>
<sequence length="437" mass="47071">MLVGAAIAALAISPVPAFAAATPRVAVPVVASAAPTTDVVSSFYAQRRNAPLWLKAGAQSSAATEFLQVLQRAPLDGLSNGPALANQAQGLLARASTGDQAAAADAERLLSTAWVMYVQALQRAPAGMTYADNWVKPHLSTPGQILSRAASAPSLSAHIREVSAVNPIYARLRDAAWSNMQMTGAPADPRVLASLDRVRDMPFQKRYVMVDTAGAQLYMIEDGQIVDTMRVIVGKVDPSTQTPMLASTIYYATLNPYWHVTDELVRNLIARNVINQGVGYLKTRGYQVMPATAGDDTLLDPAKVNWRAVAAGDEQVRVRQLPGPMNSMGQLKIGFPNADDIYLHDTPSKGLFAQDDRNLSHGCVRLEDAERLGRWLLGRDPQSASTSDPEQHVLLPTPVPIYMTYVTAQVNDGKLSYVDDIYGRDNAHASQVATLAN</sequence>
<dbReference type="Pfam" id="PF03734">
    <property type="entry name" value="YkuD"/>
    <property type="match status" value="1"/>
</dbReference>
<dbReference type="EMBL" id="BAABBM010000001">
    <property type="protein sequence ID" value="GAA3907370.1"/>
    <property type="molecule type" value="Genomic_DNA"/>
</dbReference>
<dbReference type="PROSITE" id="PS52029">
    <property type="entry name" value="LD_TPASE"/>
    <property type="match status" value="1"/>
</dbReference>
<evidence type="ECO:0000256" key="3">
    <source>
        <dbReference type="ARBA" id="ARBA00022679"/>
    </source>
</evidence>
<keyword evidence="6 7" id="KW-0961">Cell wall biogenesis/degradation</keyword>
<evidence type="ECO:0000256" key="6">
    <source>
        <dbReference type="ARBA" id="ARBA00023316"/>
    </source>
</evidence>
<reference evidence="11" key="1">
    <citation type="journal article" date="2019" name="Int. J. Syst. Evol. Microbiol.">
        <title>The Global Catalogue of Microorganisms (GCM) 10K type strain sequencing project: providing services to taxonomists for standard genome sequencing and annotation.</title>
        <authorList>
            <consortium name="The Broad Institute Genomics Platform"/>
            <consortium name="The Broad Institute Genome Sequencing Center for Infectious Disease"/>
            <person name="Wu L."/>
            <person name="Ma J."/>
        </authorList>
    </citation>
    <scope>NUCLEOTIDE SEQUENCE [LARGE SCALE GENOMIC DNA]</scope>
    <source>
        <strain evidence="11">JCM 17543</strain>
    </source>
</reference>
<dbReference type="Proteomes" id="UP001500827">
    <property type="component" value="Unassembled WGS sequence"/>
</dbReference>
<proteinExistence type="inferred from homology"/>
<dbReference type="PANTHER" id="PTHR41533:SF2">
    <property type="entry name" value="BLR7131 PROTEIN"/>
    <property type="match status" value="1"/>
</dbReference>